<reference evidence="9 10" key="1">
    <citation type="journal article" date="2010" name="J. Bacteriol.">
        <title>The complete genome sequence of Croceibacter atlanticus HTCC2559T.</title>
        <authorList>
            <person name="Oh H.M."/>
            <person name="Kang I."/>
            <person name="Ferriera S."/>
            <person name="Giovannoni S.J."/>
            <person name="Cho J.C."/>
        </authorList>
    </citation>
    <scope>NUCLEOTIDE SEQUENCE [LARGE SCALE GENOMIC DNA]</scope>
    <source>
        <strain evidence="10">ATCC BAA-628 / HTCC2559 / KCTC 12090</strain>
    </source>
</reference>
<dbReference type="InterPro" id="IPR029000">
    <property type="entry name" value="Cyclophilin-like_dom_sf"/>
</dbReference>
<evidence type="ECO:0000256" key="1">
    <source>
        <dbReference type="ARBA" id="ARBA00000971"/>
    </source>
</evidence>
<dbReference type="PROSITE" id="PS50072">
    <property type="entry name" value="CSA_PPIASE_2"/>
    <property type="match status" value="1"/>
</dbReference>
<feature type="domain" description="PPIase FKBP-type" evidence="7">
    <location>
        <begin position="267"/>
        <end position="373"/>
    </location>
</feature>
<dbReference type="GeneID" id="89453877"/>
<dbReference type="KEGG" id="cat:CA2559_10708"/>
<evidence type="ECO:0000256" key="3">
    <source>
        <dbReference type="ARBA" id="ARBA00013194"/>
    </source>
</evidence>
<dbReference type="InterPro" id="IPR020892">
    <property type="entry name" value="Cyclophilin-type_PPIase_CS"/>
</dbReference>
<dbReference type="Proteomes" id="UP000002297">
    <property type="component" value="Chromosome"/>
</dbReference>
<dbReference type="PANTHER" id="PTHR45625:SF4">
    <property type="entry name" value="PEPTIDYLPROLYL ISOMERASE DOMAIN AND WD REPEAT-CONTAINING PROTEIN 1"/>
    <property type="match status" value="1"/>
</dbReference>
<dbReference type="SUPFAM" id="SSF50891">
    <property type="entry name" value="Cyclophilin-like"/>
    <property type="match status" value="1"/>
</dbReference>
<sequence length="378" mass="41679">MKRLTFILTSILALALFSCGEKYPDLEDGLYAEFITNQGTFVAKLYEEQAPLTIANFVSLAEGTNTMVDSTYKGKNFYNGLIFHRVIKDFMIQGGDPEGTGRGGPGYKFPDETTESLAHNDKGILSMANSGPNTNGSQFFVTLKATPWLDGRHTIFGKVMIGQEVVDTIGKVETTKPGDKPVEDVVINELNIIKKGSKYKKYDGAKAYEETLKNIETSKIEEAKRLEEVKMNKAKEIEALKKEATTYDSGLSMVITTEGEGPKPNTGDAVTVNYAGYLEDGTLFDSNIEKISRTYNIFNANRKKKDGYTPMPTLYSPDAGLIQGFKDAMQMMKVGDKATVFIPSHLAYGERGAGQAIKPNTDLVFELELVEITPKTKK</sequence>
<name>A3U9L4_CROAH</name>
<keyword evidence="4 6" id="KW-0697">Rotamase</keyword>
<evidence type="ECO:0000256" key="6">
    <source>
        <dbReference type="PROSITE-ProRule" id="PRU00277"/>
    </source>
</evidence>
<proteinExistence type="inferred from homology"/>
<comment type="similarity">
    <text evidence="2">Belongs to the cyclophilin-type PPIase family.</text>
</comment>
<dbReference type="InterPro" id="IPR046357">
    <property type="entry name" value="PPIase_dom_sf"/>
</dbReference>
<dbReference type="EC" id="5.2.1.8" evidence="3 6"/>
<dbReference type="SUPFAM" id="SSF54534">
    <property type="entry name" value="FKBP-like"/>
    <property type="match status" value="1"/>
</dbReference>
<dbReference type="EMBL" id="CP002046">
    <property type="protein sequence ID" value="EAP86500.1"/>
    <property type="molecule type" value="Genomic_DNA"/>
</dbReference>
<accession>A3U9L4</accession>
<dbReference type="InterPro" id="IPR002130">
    <property type="entry name" value="Cyclophilin-type_PPIase_dom"/>
</dbReference>
<evidence type="ECO:0000256" key="5">
    <source>
        <dbReference type="ARBA" id="ARBA00023235"/>
    </source>
</evidence>
<feature type="domain" description="PPIase cyclophilin-type" evidence="8">
    <location>
        <begin position="39"/>
        <end position="192"/>
    </location>
</feature>
<dbReference type="GO" id="GO:0006457">
    <property type="term" value="P:protein folding"/>
    <property type="evidence" value="ECO:0007669"/>
    <property type="project" value="InterPro"/>
</dbReference>
<dbReference type="InterPro" id="IPR001179">
    <property type="entry name" value="PPIase_FKBP_dom"/>
</dbReference>
<dbReference type="PROSITE" id="PS50059">
    <property type="entry name" value="FKBP_PPIASE"/>
    <property type="match status" value="1"/>
</dbReference>
<dbReference type="PROSITE" id="PS00170">
    <property type="entry name" value="CSA_PPIASE_1"/>
    <property type="match status" value="1"/>
</dbReference>
<comment type="catalytic activity">
    <reaction evidence="1 6">
        <text>[protein]-peptidylproline (omega=180) = [protein]-peptidylproline (omega=0)</text>
        <dbReference type="Rhea" id="RHEA:16237"/>
        <dbReference type="Rhea" id="RHEA-COMP:10747"/>
        <dbReference type="Rhea" id="RHEA-COMP:10748"/>
        <dbReference type="ChEBI" id="CHEBI:83833"/>
        <dbReference type="ChEBI" id="CHEBI:83834"/>
        <dbReference type="EC" id="5.2.1.8"/>
    </reaction>
</comment>
<keyword evidence="5 6" id="KW-0413">Isomerase</keyword>
<dbReference type="Gene3D" id="3.10.50.40">
    <property type="match status" value="1"/>
</dbReference>
<evidence type="ECO:0000259" key="8">
    <source>
        <dbReference type="PROSITE" id="PS50072"/>
    </source>
</evidence>
<dbReference type="GO" id="GO:0003755">
    <property type="term" value="F:peptidyl-prolyl cis-trans isomerase activity"/>
    <property type="evidence" value="ECO:0007669"/>
    <property type="project" value="UniProtKB-KW"/>
</dbReference>
<organism evidence="9 10">
    <name type="scientific">Croceibacter atlanticus (strain ATCC BAA-628 / JCM 21780 / CIP 108009 / IAM 15332 / KCTC 12090 / HTCC2559)</name>
    <dbReference type="NCBI Taxonomy" id="216432"/>
    <lineage>
        <taxon>Bacteria</taxon>
        <taxon>Pseudomonadati</taxon>
        <taxon>Bacteroidota</taxon>
        <taxon>Flavobacteriia</taxon>
        <taxon>Flavobacteriales</taxon>
        <taxon>Flavobacteriaceae</taxon>
        <taxon>Croceibacter</taxon>
    </lineage>
</organism>
<dbReference type="OrthoDB" id="9807797at2"/>
<dbReference type="InterPro" id="IPR044666">
    <property type="entry name" value="Cyclophilin_A-like"/>
</dbReference>
<evidence type="ECO:0000256" key="2">
    <source>
        <dbReference type="ARBA" id="ARBA00007365"/>
    </source>
</evidence>
<dbReference type="HOGENOM" id="CLU_012062_5_0_10"/>
<dbReference type="STRING" id="216432.CA2559_10708"/>
<dbReference type="PANTHER" id="PTHR45625">
    <property type="entry name" value="PEPTIDYL-PROLYL CIS-TRANS ISOMERASE-RELATED"/>
    <property type="match status" value="1"/>
</dbReference>
<evidence type="ECO:0000313" key="10">
    <source>
        <dbReference type="Proteomes" id="UP000002297"/>
    </source>
</evidence>
<evidence type="ECO:0000256" key="4">
    <source>
        <dbReference type="ARBA" id="ARBA00023110"/>
    </source>
</evidence>
<dbReference type="PROSITE" id="PS51257">
    <property type="entry name" value="PROKAR_LIPOPROTEIN"/>
    <property type="match status" value="1"/>
</dbReference>
<dbReference type="CDD" id="cd00317">
    <property type="entry name" value="cyclophilin"/>
    <property type="match status" value="1"/>
</dbReference>
<dbReference type="RefSeq" id="WP_013187883.1">
    <property type="nucleotide sequence ID" value="NC_014230.1"/>
</dbReference>
<dbReference type="eggNOG" id="COG0652">
    <property type="taxonomic scope" value="Bacteria"/>
</dbReference>
<dbReference type="Pfam" id="PF00160">
    <property type="entry name" value="Pro_isomerase"/>
    <property type="match status" value="1"/>
</dbReference>
<evidence type="ECO:0000259" key="7">
    <source>
        <dbReference type="PROSITE" id="PS50059"/>
    </source>
</evidence>
<gene>
    <name evidence="9" type="ordered locus">CA2559_10708</name>
</gene>
<dbReference type="Gene3D" id="2.40.100.10">
    <property type="entry name" value="Cyclophilin-like"/>
    <property type="match status" value="1"/>
</dbReference>
<keyword evidence="10" id="KW-1185">Reference proteome</keyword>
<dbReference type="eggNOG" id="COG0545">
    <property type="taxonomic scope" value="Bacteria"/>
</dbReference>
<dbReference type="PRINTS" id="PR00153">
    <property type="entry name" value="CSAPPISMRASE"/>
</dbReference>
<protein>
    <recommendedName>
        <fullName evidence="3 6">peptidylprolyl isomerase</fullName>
        <ecNumber evidence="3 6">5.2.1.8</ecNumber>
    </recommendedName>
</protein>
<dbReference type="AlphaFoldDB" id="A3U9L4"/>
<evidence type="ECO:0000313" key="9">
    <source>
        <dbReference type="EMBL" id="EAP86500.1"/>
    </source>
</evidence>
<dbReference type="Pfam" id="PF00254">
    <property type="entry name" value="FKBP_C"/>
    <property type="match status" value="1"/>
</dbReference>